<feature type="compositionally biased region" description="Low complexity" evidence="1">
    <location>
        <begin position="157"/>
        <end position="167"/>
    </location>
</feature>
<proteinExistence type="predicted"/>
<dbReference type="AlphaFoldDB" id="A0A401VTG8"/>
<dbReference type="EMBL" id="BHZD01000001">
    <property type="protein sequence ID" value="GCD40366.1"/>
    <property type="molecule type" value="Genomic_DNA"/>
</dbReference>
<organism evidence="2 3">
    <name type="scientific">Streptomyces paromomycinus</name>
    <name type="common">Streptomyces rimosus subsp. paromomycinus</name>
    <dbReference type="NCBI Taxonomy" id="92743"/>
    <lineage>
        <taxon>Bacteria</taxon>
        <taxon>Bacillati</taxon>
        <taxon>Actinomycetota</taxon>
        <taxon>Actinomycetes</taxon>
        <taxon>Kitasatosporales</taxon>
        <taxon>Streptomycetaceae</taxon>
        <taxon>Streptomyces</taxon>
    </lineage>
</organism>
<reference evidence="2 3" key="1">
    <citation type="submission" date="2018-11" db="EMBL/GenBank/DDBJ databases">
        <title>Whole genome sequence of Streptomyces paromomycinus NBRC 15454(T).</title>
        <authorList>
            <person name="Komaki H."/>
            <person name="Tamura T."/>
        </authorList>
    </citation>
    <scope>NUCLEOTIDE SEQUENCE [LARGE SCALE GENOMIC DNA]</scope>
    <source>
        <strain evidence="2 3">NBRC 15454</strain>
    </source>
</reference>
<keyword evidence="3" id="KW-1185">Reference proteome</keyword>
<evidence type="ECO:0000313" key="2">
    <source>
        <dbReference type="EMBL" id="GCD40366.1"/>
    </source>
</evidence>
<accession>A0A401VTG8</accession>
<gene>
    <name evidence="2" type="ORF">GKJPGBOP_00015</name>
</gene>
<sequence length="574" mass="63580">MTDLSPSPDDLEQARALLARDSHARQPETPGLVPLAAALQALRRAKGTGEGITDEELLAAHDALHAAGSSVRHEGTLGALALALVERGVVPASEDYEGLWYFWWPKKAHGPCRDCRKQRALTRYSGFYGDEYRYLCARCRREEREGNAREAARLREAPAAARDTAPAAPAPPSDDQWSTYATELHEMLAPLEWAGWALPEGWDSEWDATVGPLLFETVWRGDAALNVEYRPGEQVLELQPWEDVTGDFPESFTVLGETVRLQAADTPEAAQARLAERAGELGLLDATRARPADTLPEELQQDFAARRLGRLFEPAADYRQLPLEKVLKEAIQHPWLSAYLNWVVSISGRHVQPDVVPDAAAVGVAAWCWRNDTAVEEHHLATDVLMARVNIAVTQAIQPHINPVEGVDWDAIEQALTDPQWALPDGTTIASLFGISWPHVRTTVVAQLAKWRRAEDELLGPETTLALLTIGGSTDYTHSWWGQGRWQAICRRIVDDALHSQITLPQPYNYQGPEALVRDLARPDLLSDEVLRWLIDMPEGGTGGPRGLRFHPITSPPVHVWAPYGWEPDIDAAS</sequence>
<evidence type="ECO:0000313" key="3">
    <source>
        <dbReference type="Proteomes" id="UP000286746"/>
    </source>
</evidence>
<name>A0A401VTG8_STREY</name>
<evidence type="ECO:0000256" key="1">
    <source>
        <dbReference type="SAM" id="MobiDB-lite"/>
    </source>
</evidence>
<feature type="region of interest" description="Disordered" evidence="1">
    <location>
        <begin position="150"/>
        <end position="177"/>
    </location>
</feature>
<protein>
    <submittedName>
        <fullName evidence="2">Uncharacterized protein</fullName>
    </submittedName>
</protein>
<dbReference type="Proteomes" id="UP000286746">
    <property type="component" value="Unassembled WGS sequence"/>
</dbReference>
<dbReference type="RefSeq" id="WP_125050589.1">
    <property type="nucleotide sequence ID" value="NZ_BHZD01000001.1"/>
</dbReference>
<comment type="caution">
    <text evidence="2">The sequence shown here is derived from an EMBL/GenBank/DDBJ whole genome shotgun (WGS) entry which is preliminary data.</text>
</comment>